<evidence type="ECO:0000256" key="1">
    <source>
        <dbReference type="SAM" id="SignalP"/>
    </source>
</evidence>
<feature type="chain" id="PRO_5012170455" description="Outer membrane protein beta-barrel domain-containing protein" evidence="1">
    <location>
        <begin position="32"/>
        <end position="158"/>
    </location>
</feature>
<dbReference type="Proteomes" id="UP000218418">
    <property type="component" value="Chromosome"/>
</dbReference>
<sequence>MRQFLKSAAKVSALSAIACALTFVSTLSANAQTKKGLEGNYVGGSFQTGNGVTGINVYGRYDVKQLPISVRGSVNIIDASGSSVTLFAPAVTYDLPISEKANAYAGAGLVFGEGDSSAFLNAGAETELVQNVVVFGDLNVPLDDSVDPTFSVGLGYKF</sequence>
<keyword evidence="3" id="KW-1185">Reference proteome</keyword>
<dbReference type="GO" id="GO:0044384">
    <property type="term" value="C:host outer membrane"/>
    <property type="evidence" value="ECO:0007669"/>
    <property type="project" value="InterPro"/>
</dbReference>
<dbReference type="OrthoDB" id="517307at2"/>
<dbReference type="InterPro" id="IPR011250">
    <property type="entry name" value="OMP/PagP_B-barrel"/>
</dbReference>
<evidence type="ECO:0000313" key="2">
    <source>
        <dbReference type="EMBL" id="BAY82251.1"/>
    </source>
</evidence>
<dbReference type="InterPro" id="IPR000758">
    <property type="entry name" value="Enterovir_OMP"/>
</dbReference>
<name>A0A1Z4LLX7_9CYAN</name>
<protein>
    <recommendedName>
        <fullName evidence="4">Outer membrane protein beta-barrel domain-containing protein</fullName>
    </recommendedName>
</protein>
<dbReference type="PROSITE" id="PS00695">
    <property type="entry name" value="ENT_VIR_OMP_2"/>
    <property type="match status" value="1"/>
</dbReference>
<dbReference type="EMBL" id="AP018227">
    <property type="protein sequence ID" value="BAY82251.1"/>
    <property type="molecule type" value="Genomic_DNA"/>
</dbReference>
<evidence type="ECO:0008006" key="4">
    <source>
        <dbReference type="Google" id="ProtNLM"/>
    </source>
</evidence>
<keyword evidence="1" id="KW-0732">Signal</keyword>
<organism evidence="2 3">
    <name type="scientific">Calothrix parasitica NIES-267</name>
    <dbReference type="NCBI Taxonomy" id="1973488"/>
    <lineage>
        <taxon>Bacteria</taxon>
        <taxon>Bacillati</taxon>
        <taxon>Cyanobacteriota</taxon>
        <taxon>Cyanophyceae</taxon>
        <taxon>Nostocales</taxon>
        <taxon>Calotrichaceae</taxon>
        <taxon>Calothrix</taxon>
    </lineage>
</organism>
<proteinExistence type="predicted"/>
<evidence type="ECO:0000313" key="3">
    <source>
        <dbReference type="Proteomes" id="UP000218418"/>
    </source>
</evidence>
<accession>A0A1Z4LLX7</accession>
<reference evidence="2 3" key="1">
    <citation type="submission" date="2017-06" db="EMBL/GenBank/DDBJ databases">
        <title>Genome sequencing of cyanobaciteial culture collection at National Institute for Environmental Studies (NIES).</title>
        <authorList>
            <person name="Hirose Y."/>
            <person name="Shimura Y."/>
            <person name="Fujisawa T."/>
            <person name="Nakamura Y."/>
            <person name="Kawachi M."/>
        </authorList>
    </citation>
    <scope>NUCLEOTIDE SEQUENCE [LARGE SCALE GENOMIC DNA]</scope>
    <source>
        <strain evidence="2 3">NIES-267</strain>
    </source>
</reference>
<gene>
    <name evidence="2" type="ORF">NIES267_17300</name>
</gene>
<dbReference type="AlphaFoldDB" id="A0A1Z4LLX7"/>
<feature type="signal peptide" evidence="1">
    <location>
        <begin position="1"/>
        <end position="31"/>
    </location>
</feature>
<dbReference type="SUPFAM" id="SSF56925">
    <property type="entry name" value="OMPA-like"/>
    <property type="match status" value="1"/>
</dbReference>